<gene>
    <name evidence="1" type="ORF">Lalb_Chr14g0370961</name>
</gene>
<dbReference type="Proteomes" id="UP000447434">
    <property type="component" value="Chromosome 14"/>
</dbReference>
<name>A0A6A4PFH8_LUPAL</name>
<reference evidence="2" key="1">
    <citation type="journal article" date="2020" name="Nat. Commun.">
        <title>Genome sequence of the cluster root forming white lupin.</title>
        <authorList>
            <person name="Hufnagel B."/>
            <person name="Marques A."/>
            <person name="Soriano A."/>
            <person name="Marques L."/>
            <person name="Divol F."/>
            <person name="Doumas P."/>
            <person name="Sallet E."/>
            <person name="Mancinotti D."/>
            <person name="Carrere S."/>
            <person name="Marande W."/>
            <person name="Arribat S."/>
            <person name="Keller J."/>
            <person name="Huneau C."/>
            <person name="Blein T."/>
            <person name="Aime D."/>
            <person name="Laguerre M."/>
            <person name="Taylor J."/>
            <person name="Schubert V."/>
            <person name="Nelson M."/>
            <person name="Geu-Flores F."/>
            <person name="Crespi M."/>
            <person name="Gallardo-Guerrero K."/>
            <person name="Delaux P.-M."/>
            <person name="Salse J."/>
            <person name="Berges H."/>
            <person name="Guyot R."/>
            <person name="Gouzy J."/>
            <person name="Peret B."/>
        </authorList>
    </citation>
    <scope>NUCLEOTIDE SEQUENCE [LARGE SCALE GENOMIC DNA]</scope>
    <source>
        <strain evidence="2">cv. Amiga</strain>
    </source>
</reference>
<evidence type="ECO:0000313" key="2">
    <source>
        <dbReference type="Proteomes" id="UP000447434"/>
    </source>
</evidence>
<sequence>MLRKLALEDKGKVRISNRRRKWNENIVSTQQGPKSKEKLIEFLCSSCMLCICCPIAAICCCIKLPCRIFVDFGVPLFLS</sequence>
<keyword evidence="2" id="KW-1185">Reference proteome</keyword>
<comment type="caution">
    <text evidence="1">The sequence shown here is derived from an EMBL/GenBank/DDBJ whole genome shotgun (WGS) entry which is preliminary data.</text>
</comment>
<evidence type="ECO:0000313" key="1">
    <source>
        <dbReference type="EMBL" id="KAE9600253.1"/>
    </source>
</evidence>
<accession>A0A6A4PFH8</accession>
<organism evidence="1 2">
    <name type="scientific">Lupinus albus</name>
    <name type="common">White lupine</name>
    <name type="synonym">Lupinus termis</name>
    <dbReference type="NCBI Taxonomy" id="3870"/>
    <lineage>
        <taxon>Eukaryota</taxon>
        <taxon>Viridiplantae</taxon>
        <taxon>Streptophyta</taxon>
        <taxon>Embryophyta</taxon>
        <taxon>Tracheophyta</taxon>
        <taxon>Spermatophyta</taxon>
        <taxon>Magnoliopsida</taxon>
        <taxon>eudicotyledons</taxon>
        <taxon>Gunneridae</taxon>
        <taxon>Pentapetalae</taxon>
        <taxon>rosids</taxon>
        <taxon>fabids</taxon>
        <taxon>Fabales</taxon>
        <taxon>Fabaceae</taxon>
        <taxon>Papilionoideae</taxon>
        <taxon>50 kb inversion clade</taxon>
        <taxon>genistoids sensu lato</taxon>
        <taxon>core genistoids</taxon>
        <taxon>Genisteae</taxon>
        <taxon>Lupinus</taxon>
    </lineage>
</organism>
<protein>
    <submittedName>
        <fullName evidence="1">Uncharacterized protein</fullName>
    </submittedName>
</protein>
<proteinExistence type="predicted"/>
<dbReference type="EMBL" id="WOCE01000014">
    <property type="protein sequence ID" value="KAE9600253.1"/>
    <property type="molecule type" value="Genomic_DNA"/>
</dbReference>
<dbReference type="AlphaFoldDB" id="A0A6A4PFH8"/>